<name>A0A411HNU8_9GAMM</name>
<evidence type="ECO:0000256" key="7">
    <source>
        <dbReference type="ARBA" id="ARBA00022958"/>
    </source>
</evidence>
<keyword evidence="6" id="KW-0631">Potassium channel</keyword>
<sequence>MRKPKSSADVLQVRRHQPTRLEGFVDAAFAFSLTLVVISIGHIPESVPEMLQALRGIPAFAVCFLLIARMWNSHRNWGRYYAIEDTTGLVLSLLLVFLVMLYVYPLRLLFSLLFAGASAGWMGDHDFALHTLDELRAAYIVYGVGFAAIALVFVLLYGHALRLRDSLALAADEVLATRMHMTMWLGTGSVAMLSALLAAFLPAEDGATTLVIALPGNVYLLIFVALTTVKRYYMRRIVALQRADPA</sequence>
<keyword evidence="10 13" id="KW-0472">Membrane</keyword>
<dbReference type="GO" id="GO:0005267">
    <property type="term" value="F:potassium channel activity"/>
    <property type="evidence" value="ECO:0007669"/>
    <property type="project" value="UniProtKB-KW"/>
</dbReference>
<feature type="transmembrane region" description="Helical" evidence="13">
    <location>
        <begin position="137"/>
        <end position="160"/>
    </location>
</feature>
<evidence type="ECO:0000256" key="1">
    <source>
        <dbReference type="ARBA" id="ARBA00004141"/>
    </source>
</evidence>
<evidence type="ECO:0000256" key="8">
    <source>
        <dbReference type="ARBA" id="ARBA00022989"/>
    </source>
</evidence>
<evidence type="ECO:0000256" key="5">
    <source>
        <dbReference type="ARBA" id="ARBA00022692"/>
    </source>
</evidence>
<keyword evidence="15" id="KW-1185">Reference proteome</keyword>
<feature type="transmembrane region" description="Helical" evidence="13">
    <location>
        <begin position="21"/>
        <end position="44"/>
    </location>
</feature>
<reference evidence="14 15" key="1">
    <citation type="submission" date="2019-01" db="EMBL/GenBank/DDBJ databases">
        <title>Pseudolysobacter antarctica gen. nov., sp. nov., isolated from Fildes Peninsula, Antarctica.</title>
        <authorList>
            <person name="Wei Z."/>
            <person name="Peng F."/>
        </authorList>
    </citation>
    <scope>NUCLEOTIDE SEQUENCE [LARGE SCALE GENOMIC DNA]</scope>
    <source>
        <strain evidence="14 15">AQ6-296</strain>
    </source>
</reference>
<dbReference type="OrthoDB" id="7570568at2"/>
<dbReference type="GO" id="GO:0016020">
    <property type="term" value="C:membrane"/>
    <property type="evidence" value="ECO:0007669"/>
    <property type="project" value="UniProtKB-SubCell"/>
</dbReference>
<protein>
    <submittedName>
        <fullName evidence="14">DUF1211 domain-containing protein</fullName>
    </submittedName>
</protein>
<accession>A0A411HNU8</accession>
<proteinExistence type="inferred from homology"/>
<dbReference type="InterPro" id="IPR010617">
    <property type="entry name" value="TMEM175-like"/>
</dbReference>
<dbReference type="KEGG" id="xbc:ELE36_18325"/>
<evidence type="ECO:0000256" key="4">
    <source>
        <dbReference type="ARBA" id="ARBA00022538"/>
    </source>
</evidence>
<gene>
    <name evidence="14" type="ORF">ELE36_18325</name>
</gene>
<dbReference type="RefSeq" id="WP_129835863.1">
    <property type="nucleotide sequence ID" value="NZ_CP035704.1"/>
</dbReference>
<evidence type="ECO:0000256" key="6">
    <source>
        <dbReference type="ARBA" id="ARBA00022826"/>
    </source>
</evidence>
<feature type="transmembrane region" description="Helical" evidence="13">
    <location>
        <begin position="181"/>
        <end position="201"/>
    </location>
</feature>
<dbReference type="GO" id="GO:0015252">
    <property type="term" value="F:proton channel activity"/>
    <property type="evidence" value="ECO:0007669"/>
    <property type="project" value="InterPro"/>
</dbReference>
<keyword evidence="11" id="KW-0407">Ion channel</keyword>
<comment type="subcellular location">
    <subcellularLocation>
        <location evidence="1">Membrane</location>
        <topology evidence="1">Multi-pass membrane protein</topology>
    </subcellularLocation>
</comment>
<evidence type="ECO:0000256" key="12">
    <source>
        <dbReference type="ARBA" id="ARBA00034430"/>
    </source>
</evidence>
<keyword evidence="4" id="KW-0633">Potassium transport</keyword>
<evidence type="ECO:0000256" key="10">
    <source>
        <dbReference type="ARBA" id="ARBA00023136"/>
    </source>
</evidence>
<evidence type="ECO:0000256" key="2">
    <source>
        <dbReference type="ARBA" id="ARBA00006920"/>
    </source>
</evidence>
<dbReference type="Pfam" id="PF06736">
    <property type="entry name" value="TMEM175"/>
    <property type="match status" value="1"/>
</dbReference>
<keyword evidence="3" id="KW-0813">Transport</keyword>
<dbReference type="EMBL" id="CP035704">
    <property type="protein sequence ID" value="QBB72161.1"/>
    <property type="molecule type" value="Genomic_DNA"/>
</dbReference>
<comment type="catalytic activity">
    <reaction evidence="12">
        <text>K(+)(in) = K(+)(out)</text>
        <dbReference type="Rhea" id="RHEA:29463"/>
        <dbReference type="ChEBI" id="CHEBI:29103"/>
    </reaction>
</comment>
<feature type="transmembrane region" description="Helical" evidence="13">
    <location>
        <begin position="50"/>
        <end position="68"/>
    </location>
</feature>
<evidence type="ECO:0000256" key="13">
    <source>
        <dbReference type="SAM" id="Phobius"/>
    </source>
</evidence>
<organism evidence="14 15">
    <name type="scientific">Pseudolysobacter antarcticus</name>
    <dbReference type="NCBI Taxonomy" id="2511995"/>
    <lineage>
        <taxon>Bacteria</taxon>
        <taxon>Pseudomonadati</taxon>
        <taxon>Pseudomonadota</taxon>
        <taxon>Gammaproteobacteria</taxon>
        <taxon>Lysobacterales</taxon>
        <taxon>Rhodanobacteraceae</taxon>
        <taxon>Pseudolysobacter</taxon>
    </lineage>
</organism>
<evidence type="ECO:0000313" key="14">
    <source>
        <dbReference type="EMBL" id="QBB72161.1"/>
    </source>
</evidence>
<feature type="transmembrane region" description="Helical" evidence="13">
    <location>
        <begin position="207"/>
        <end position="226"/>
    </location>
</feature>
<evidence type="ECO:0000313" key="15">
    <source>
        <dbReference type="Proteomes" id="UP000291562"/>
    </source>
</evidence>
<feature type="transmembrane region" description="Helical" evidence="13">
    <location>
        <begin position="89"/>
        <end position="117"/>
    </location>
</feature>
<keyword evidence="8 13" id="KW-1133">Transmembrane helix</keyword>
<keyword evidence="7" id="KW-0630">Potassium</keyword>
<evidence type="ECO:0000256" key="11">
    <source>
        <dbReference type="ARBA" id="ARBA00023303"/>
    </source>
</evidence>
<evidence type="ECO:0000256" key="9">
    <source>
        <dbReference type="ARBA" id="ARBA00023065"/>
    </source>
</evidence>
<dbReference type="Proteomes" id="UP000291562">
    <property type="component" value="Chromosome"/>
</dbReference>
<evidence type="ECO:0000256" key="3">
    <source>
        <dbReference type="ARBA" id="ARBA00022448"/>
    </source>
</evidence>
<keyword evidence="5 13" id="KW-0812">Transmembrane</keyword>
<comment type="similarity">
    <text evidence="2">Belongs to the TMEM175 family.</text>
</comment>
<keyword evidence="9" id="KW-0406">Ion transport</keyword>
<dbReference type="AlphaFoldDB" id="A0A411HNU8"/>